<keyword evidence="5" id="KW-0611">Plant defense</keyword>
<evidence type="ECO:0000313" key="8">
    <source>
        <dbReference type="EMBL" id="KAF8673304.1"/>
    </source>
</evidence>
<dbReference type="InterPro" id="IPR041118">
    <property type="entry name" value="Rx_N"/>
</dbReference>
<gene>
    <name evidence="8" type="ORF">HU200_048860</name>
</gene>
<dbReference type="Proteomes" id="UP000636709">
    <property type="component" value="Unassembled WGS sequence"/>
</dbReference>
<evidence type="ECO:0000256" key="6">
    <source>
        <dbReference type="SAM" id="MobiDB-lite"/>
    </source>
</evidence>
<evidence type="ECO:0000256" key="5">
    <source>
        <dbReference type="ARBA" id="ARBA00022821"/>
    </source>
</evidence>
<evidence type="ECO:0000256" key="1">
    <source>
        <dbReference type="ARBA" id="ARBA00008894"/>
    </source>
</evidence>
<feature type="compositionally biased region" description="Polar residues" evidence="6">
    <location>
        <begin position="40"/>
        <end position="53"/>
    </location>
</feature>
<evidence type="ECO:0000256" key="2">
    <source>
        <dbReference type="ARBA" id="ARBA00022614"/>
    </source>
</evidence>
<dbReference type="GO" id="GO:0000166">
    <property type="term" value="F:nucleotide binding"/>
    <property type="evidence" value="ECO:0007669"/>
    <property type="project" value="UniProtKB-KW"/>
</dbReference>
<keyword evidence="9" id="KW-1185">Reference proteome</keyword>
<evidence type="ECO:0000256" key="3">
    <source>
        <dbReference type="ARBA" id="ARBA00022737"/>
    </source>
</evidence>
<dbReference type="EMBL" id="JACEFO010002208">
    <property type="protein sequence ID" value="KAF8673304.1"/>
    <property type="molecule type" value="Genomic_DNA"/>
</dbReference>
<evidence type="ECO:0000259" key="7">
    <source>
        <dbReference type="Pfam" id="PF18052"/>
    </source>
</evidence>
<organism evidence="8 9">
    <name type="scientific">Digitaria exilis</name>
    <dbReference type="NCBI Taxonomy" id="1010633"/>
    <lineage>
        <taxon>Eukaryota</taxon>
        <taxon>Viridiplantae</taxon>
        <taxon>Streptophyta</taxon>
        <taxon>Embryophyta</taxon>
        <taxon>Tracheophyta</taxon>
        <taxon>Spermatophyta</taxon>
        <taxon>Magnoliopsida</taxon>
        <taxon>Liliopsida</taxon>
        <taxon>Poales</taxon>
        <taxon>Poaceae</taxon>
        <taxon>PACMAD clade</taxon>
        <taxon>Panicoideae</taxon>
        <taxon>Panicodae</taxon>
        <taxon>Paniceae</taxon>
        <taxon>Anthephorinae</taxon>
        <taxon>Digitaria</taxon>
    </lineage>
</organism>
<keyword evidence="4" id="KW-0547">Nucleotide-binding</keyword>
<dbReference type="Gene3D" id="1.20.5.4130">
    <property type="match status" value="1"/>
</dbReference>
<dbReference type="GO" id="GO:0006952">
    <property type="term" value="P:defense response"/>
    <property type="evidence" value="ECO:0007669"/>
    <property type="project" value="UniProtKB-KW"/>
</dbReference>
<dbReference type="OrthoDB" id="671387at2759"/>
<comment type="similarity">
    <text evidence="1">Belongs to the disease resistance NB-LRR family.</text>
</comment>
<accession>A0A835AX37</accession>
<evidence type="ECO:0000313" key="9">
    <source>
        <dbReference type="Proteomes" id="UP000636709"/>
    </source>
</evidence>
<reference evidence="8" key="1">
    <citation type="submission" date="2020-07" db="EMBL/GenBank/DDBJ databases">
        <title>Genome sequence and genetic diversity analysis of an under-domesticated orphan crop, white fonio (Digitaria exilis).</title>
        <authorList>
            <person name="Bennetzen J.L."/>
            <person name="Chen S."/>
            <person name="Ma X."/>
            <person name="Wang X."/>
            <person name="Yssel A.E.J."/>
            <person name="Chaluvadi S.R."/>
            <person name="Johnson M."/>
            <person name="Gangashetty P."/>
            <person name="Hamidou F."/>
            <person name="Sanogo M.D."/>
            <person name="Zwaenepoel A."/>
            <person name="Wallace J."/>
            <person name="Van De Peer Y."/>
            <person name="Van Deynze A."/>
        </authorList>
    </citation>
    <scope>NUCLEOTIDE SEQUENCE</scope>
    <source>
        <tissue evidence="8">Leaves</tissue>
    </source>
</reference>
<sequence length="168" mass="18391">MCGGQPLRRTDIMPTTPTPIQQLAYCCTILPGIGSSCSLRSPSATSQVTTDTLSDPERKRESKTMADPVLGLAKTTVGQLGLAKTTVEGTITMVRSAMEDEAKLKKSVQCDLLVISDEFEMMNSFLNDAKDHVTDNVTRTQVKHVCNTALDVEDCIEIILHPDNKPHW</sequence>
<feature type="compositionally biased region" description="Basic and acidic residues" evidence="6">
    <location>
        <begin position="55"/>
        <end position="64"/>
    </location>
</feature>
<proteinExistence type="inferred from homology"/>
<evidence type="ECO:0000256" key="4">
    <source>
        <dbReference type="ARBA" id="ARBA00022741"/>
    </source>
</evidence>
<feature type="domain" description="Disease resistance N-terminal" evidence="7">
    <location>
        <begin position="90"/>
        <end position="161"/>
    </location>
</feature>
<protein>
    <recommendedName>
        <fullName evidence="7">Disease resistance N-terminal domain-containing protein</fullName>
    </recommendedName>
</protein>
<keyword evidence="3" id="KW-0677">Repeat</keyword>
<dbReference type="Pfam" id="PF18052">
    <property type="entry name" value="Rx_N"/>
    <property type="match status" value="1"/>
</dbReference>
<name>A0A835AX37_9POAL</name>
<comment type="caution">
    <text evidence="8">The sequence shown here is derived from an EMBL/GenBank/DDBJ whole genome shotgun (WGS) entry which is preliminary data.</text>
</comment>
<feature type="region of interest" description="Disordered" evidence="6">
    <location>
        <begin position="40"/>
        <end position="64"/>
    </location>
</feature>
<keyword evidence="2" id="KW-0433">Leucine-rich repeat</keyword>
<dbReference type="AlphaFoldDB" id="A0A835AX37"/>